<dbReference type="EMBL" id="GGFL01008757">
    <property type="protein sequence ID" value="MBW72935.1"/>
    <property type="molecule type" value="Transcribed_RNA"/>
</dbReference>
<name>A0A2M4D5V1_ANODA</name>
<reference evidence="2" key="1">
    <citation type="submission" date="2018-01" db="EMBL/GenBank/DDBJ databases">
        <title>An insight into the sialome of Amazonian anophelines.</title>
        <authorList>
            <person name="Ribeiro J.M."/>
            <person name="Scarpassa V."/>
            <person name="Calvo E."/>
        </authorList>
    </citation>
    <scope>NUCLEOTIDE SEQUENCE</scope>
</reference>
<keyword evidence="1" id="KW-1133">Transmembrane helix</keyword>
<keyword evidence="1" id="KW-0812">Transmembrane</keyword>
<feature type="transmembrane region" description="Helical" evidence="1">
    <location>
        <begin position="28"/>
        <end position="52"/>
    </location>
</feature>
<evidence type="ECO:0000313" key="2">
    <source>
        <dbReference type="EMBL" id="MBW72935.1"/>
    </source>
</evidence>
<keyword evidence="1" id="KW-0472">Membrane</keyword>
<sequence>MWYTFSRFSAFLLLRVRGFSQFRSFSYVPFGFPVSCGACLMFLGHAQCVYVLHSFSPSLLLRPVYSNCLTTTKILALFFHSFLRNFIFPVPISSHGVKRNNR</sequence>
<dbReference type="AlphaFoldDB" id="A0A2M4D5V1"/>
<organism evidence="2">
    <name type="scientific">Anopheles darlingi</name>
    <name type="common">Mosquito</name>
    <dbReference type="NCBI Taxonomy" id="43151"/>
    <lineage>
        <taxon>Eukaryota</taxon>
        <taxon>Metazoa</taxon>
        <taxon>Ecdysozoa</taxon>
        <taxon>Arthropoda</taxon>
        <taxon>Hexapoda</taxon>
        <taxon>Insecta</taxon>
        <taxon>Pterygota</taxon>
        <taxon>Neoptera</taxon>
        <taxon>Endopterygota</taxon>
        <taxon>Diptera</taxon>
        <taxon>Nematocera</taxon>
        <taxon>Culicoidea</taxon>
        <taxon>Culicidae</taxon>
        <taxon>Anophelinae</taxon>
        <taxon>Anopheles</taxon>
    </lineage>
</organism>
<proteinExistence type="predicted"/>
<evidence type="ECO:0000256" key="1">
    <source>
        <dbReference type="SAM" id="Phobius"/>
    </source>
</evidence>
<accession>A0A2M4D5V1</accession>
<protein>
    <submittedName>
        <fullName evidence="2">Uncharacterized protein</fullName>
    </submittedName>
</protein>
<feature type="transmembrane region" description="Helical" evidence="1">
    <location>
        <begin position="64"/>
        <end position="83"/>
    </location>
</feature>